<comment type="caution">
    <text evidence="3">The sequence shown here is derived from an EMBL/GenBank/DDBJ whole genome shotgun (WGS) entry which is preliminary data.</text>
</comment>
<proteinExistence type="predicted"/>
<dbReference type="InterPro" id="IPR013103">
    <property type="entry name" value="RVT_2"/>
</dbReference>
<feature type="signal peptide" evidence="1">
    <location>
        <begin position="1"/>
        <end position="18"/>
    </location>
</feature>
<sequence>MEIFLKLLVLCHLPLTCPHNFGVTDDLPIALRKQPRSCTLHPISKFVSYNALSAKCRAFTTNLDRIQIPKNIQEALEILEWKEAVMEEIRALEKNGTWEVMNLPRGKKPVGCKWTYGIDYTETFAPVAKLNTIRVLLSLAANLDWPLHQFDIKNAFLNGELEEEVLMMLPPGFYKEEKETRVIKNQGYQQEQSNHTMFFKQSDGRMTILIVYVDDIILTGDDTGEVERLKKVLATEIEVKDLGQMRYFLGMEVARSRKGISISQRKYVLDFLTETGMLGCKPSDTPIKARKTMESDGKPVDRERYQRLVGRPIYLSHTRPDIAFAVSVVSQYMHSPKESHLEAVYKILRYLKGSPGRGLFFKKSDGKKVEIYTDADWAGSTDDRRSTTGYCNYVWGNLVTWRSKKQSVVARSSVEAEFKAIAQGMCEGLWLQKLLKELHITIKLPLKLHCDNKATIIISHNPVQHDKTKHIEVDKHFIKEKIEKRIICMTYIPTNEQLADIFTKGLQKSSFEDFICKLDTINIYDPT</sequence>
<feature type="domain" description="Reverse transcriptase Ty1/copia-type" evidence="2">
    <location>
        <begin position="181"/>
        <end position="288"/>
    </location>
</feature>
<dbReference type="InterPro" id="IPR043502">
    <property type="entry name" value="DNA/RNA_pol_sf"/>
</dbReference>
<reference evidence="3 4" key="1">
    <citation type="journal article" date="2018" name="PLoS Genet.">
        <title>Population sequencing reveals clonal diversity and ancestral inbreeding in the grapevine cultivar Chardonnay.</title>
        <authorList>
            <person name="Roach M.J."/>
            <person name="Johnson D.L."/>
            <person name="Bohlmann J."/>
            <person name="van Vuuren H.J."/>
            <person name="Jones S.J."/>
            <person name="Pretorius I.S."/>
            <person name="Schmidt S.A."/>
            <person name="Borneman A.R."/>
        </authorList>
    </citation>
    <scope>NUCLEOTIDE SEQUENCE [LARGE SCALE GENOMIC DNA]</scope>
    <source>
        <strain evidence="4">cv. Chardonnay</strain>
        <tissue evidence="3">Leaf</tissue>
    </source>
</reference>
<dbReference type="PANTHER" id="PTHR11439">
    <property type="entry name" value="GAG-POL-RELATED RETROTRANSPOSON"/>
    <property type="match status" value="1"/>
</dbReference>
<keyword evidence="1" id="KW-0732">Signal</keyword>
<evidence type="ECO:0000259" key="2">
    <source>
        <dbReference type="Pfam" id="PF07727"/>
    </source>
</evidence>
<evidence type="ECO:0000256" key="1">
    <source>
        <dbReference type="SAM" id="SignalP"/>
    </source>
</evidence>
<dbReference type="PANTHER" id="PTHR11439:SF440">
    <property type="entry name" value="INTEGRASE CATALYTIC DOMAIN-CONTAINING PROTEIN"/>
    <property type="match status" value="1"/>
</dbReference>
<protein>
    <submittedName>
        <fullName evidence="3">Retrovirus-related Pol polyprotein from transposon RE1</fullName>
    </submittedName>
</protein>
<dbReference type="CDD" id="cd09272">
    <property type="entry name" value="RNase_HI_RT_Ty1"/>
    <property type="match status" value="1"/>
</dbReference>
<name>A0A438J9M7_VITVI</name>
<dbReference type="EMBL" id="QGNW01000055">
    <property type="protein sequence ID" value="RVX05671.1"/>
    <property type="molecule type" value="Genomic_DNA"/>
</dbReference>
<feature type="chain" id="PRO_5019113198" evidence="1">
    <location>
        <begin position="19"/>
        <end position="527"/>
    </location>
</feature>
<organism evidence="3 4">
    <name type="scientific">Vitis vinifera</name>
    <name type="common">Grape</name>
    <dbReference type="NCBI Taxonomy" id="29760"/>
    <lineage>
        <taxon>Eukaryota</taxon>
        <taxon>Viridiplantae</taxon>
        <taxon>Streptophyta</taxon>
        <taxon>Embryophyta</taxon>
        <taxon>Tracheophyta</taxon>
        <taxon>Spermatophyta</taxon>
        <taxon>Magnoliopsida</taxon>
        <taxon>eudicotyledons</taxon>
        <taxon>Gunneridae</taxon>
        <taxon>Pentapetalae</taxon>
        <taxon>rosids</taxon>
        <taxon>Vitales</taxon>
        <taxon>Vitaceae</taxon>
        <taxon>Viteae</taxon>
        <taxon>Vitis</taxon>
    </lineage>
</organism>
<accession>A0A438J9M7</accession>
<dbReference type="SUPFAM" id="SSF56672">
    <property type="entry name" value="DNA/RNA polymerases"/>
    <property type="match status" value="1"/>
</dbReference>
<evidence type="ECO:0000313" key="3">
    <source>
        <dbReference type="EMBL" id="RVX05671.1"/>
    </source>
</evidence>
<dbReference type="Proteomes" id="UP000288805">
    <property type="component" value="Unassembled WGS sequence"/>
</dbReference>
<gene>
    <name evidence="3" type="primary">RE1_54</name>
    <name evidence="3" type="ORF">CK203_027332</name>
</gene>
<dbReference type="AlphaFoldDB" id="A0A438J9M7"/>
<evidence type="ECO:0000313" key="4">
    <source>
        <dbReference type="Proteomes" id="UP000288805"/>
    </source>
</evidence>
<dbReference type="Pfam" id="PF07727">
    <property type="entry name" value="RVT_2"/>
    <property type="match status" value="1"/>
</dbReference>